<evidence type="ECO:0000313" key="2">
    <source>
        <dbReference type="EMBL" id="ETO35415.1"/>
    </source>
</evidence>
<dbReference type="AlphaFoldDB" id="X6PA67"/>
<feature type="compositionally biased region" description="Basic and acidic residues" evidence="1">
    <location>
        <begin position="98"/>
        <end position="114"/>
    </location>
</feature>
<keyword evidence="3" id="KW-1185">Reference proteome</keyword>
<protein>
    <submittedName>
        <fullName evidence="2">Uncharacterized protein</fullName>
    </submittedName>
</protein>
<reference evidence="2 3" key="1">
    <citation type="journal article" date="2013" name="Curr. Biol.">
        <title>The Genome of the Foraminiferan Reticulomyxa filosa.</title>
        <authorList>
            <person name="Glockner G."/>
            <person name="Hulsmann N."/>
            <person name="Schleicher M."/>
            <person name="Noegel A.A."/>
            <person name="Eichinger L."/>
            <person name="Gallinger C."/>
            <person name="Pawlowski J."/>
            <person name="Sierra R."/>
            <person name="Euteneuer U."/>
            <person name="Pillet L."/>
            <person name="Moustafa A."/>
            <person name="Platzer M."/>
            <person name="Groth M."/>
            <person name="Szafranski K."/>
            <person name="Schliwa M."/>
        </authorList>
    </citation>
    <scope>NUCLEOTIDE SEQUENCE [LARGE SCALE GENOMIC DNA]</scope>
</reference>
<dbReference type="Proteomes" id="UP000023152">
    <property type="component" value="Unassembled WGS sequence"/>
</dbReference>
<gene>
    <name evidence="2" type="ORF">RFI_01649</name>
</gene>
<sequence length="336" mass="37879">RDGLLASNVVSDLSSSTSNNANANANVNANVNANANVTVIAADNITQGVDVNVNVNGDQTRSSDTSFAMSPQKRARSREPLDGNAIDVSPSKRMLLLKTREQEERQGSDEKKDIEMEDSLNDSRLDIEVDVDIITAMEQLETIQKEDKSKKSSSETKTYQYVVCTSRCDVFLMDTISLKTVDRFNDLLSWCEKEHVMNNQRHRLEYVHYIEELSIVLIGSGGINRIAVLRIALPDDEVRNTRDEHKRDVDSTSDLGVPKLCLEGYYPKDASHLANIYGMSVLRCGQDMWRVFLLHVNIHQSRQLREQSIFSRFVSQLTVLNITKQNNLLSIHSVFS</sequence>
<feature type="non-terminal residue" evidence="2">
    <location>
        <position position="1"/>
    </location>
</feature>
<feature type="region of interest" description="Disordered" evidence="1">
    <location>
        <begin position="56"/>
        <end position="119"/>
    </location>
</feature>
<name>X6PA67_RETFI</name>
<proteinExistence type="predicted"/>
<accession>X6PA67</accession>
<comment type="caution">
    <text evidence="2">The sequence shown here is derived from an EMBL/GenBank/DDBJ whole genome shotgun (WGS) entry which is preliminary data.</text>
</comment>
<organism evidence="2 3">
    <name type="scientific">Reticulomyxa filosa</name>
    <dbReference type="NCBI Taxonomy" id="46433"/>
    <lineage>
        <taxon>Eukaryota</taxon>
        <taxon>Sar</taxon>
        <taxon>Rhizaria</taxon>
        <taxon>Retaria</taxon>
        <taxon>Foraminifera</taxon>
        <taxon>Monothalamids</taxon>
        <taxon>Reticulomyxidae</taxon>
        <taxon>Reticulomyxa</taxon>
    </lineage>
</organism>
<evidence type="ECO:0000313" key="3">
    <source>
        <dbReference type="Proteomes" id="UP000023152"/>
    </source>
</evidence>
<evidence type="ECO:0000256" key="1">
    <source>
        <dbReference type="SAM" id="MobiDB-lite"/>
    </source>
</evidence>
<dbReference type="EMBL" id="ASPP01001618">
    <property type="protein sequence ID" value="ETO35415.1"/>
    <property type="molecule type" value="Genomic_DNA"/>
</dbReference>
<feature type="compositionally biased region" description="Polar residues" evidence="1">
    <location>
        <begin position="59"/>
        <end position="69"/>
    </location>
</feature>